<evidence type="ECO:0000313" key="1">
    <source>
        <dbReference type="EMBL" id="QHT26937.1"/>
    </source>
</evidence>
<dbReference type="InterPro" id="IPR036770">
    <property type="entry name" value="Ankyrin_rpt-contain_sf"/>
</dbReference>
<evidence type="ECO:0008006" key="2">
    <source>
        <dbReference type="Google" id="ProtNLM"/>
    </source>
</evidence>
<name>A0A6C0ECN4_9ZZZZ</name>
<dbReference type="SUPFAM" id="SSF48403">
    <property type="entry name" value="Ankyrin repeat"/>
    <property type="match status" value="1"/>
</dbReference>
<reference evidence="1" key="1">
    <citation type="journal article" date="2020" name="Nature">
        <title>Giant virus diversity and host interactions through global metagenomics.</title>
        <authorList>
            <person name="Schulz F."/>
            <person name="Roux S."/>
            <person name="Paez-Espino D."/>
            <person name="Jungbluth S."/>
            <person name="Walsh D.A."/>
            <person name="Denef V.J."/>
            <person name="McMahon K.D."/>
            <person name="Konstantinidis K.T."/>
            <person name="Eloe-Fadrosh E.A."/>
            <person name="Kyrpides N.C."/>
            <person name="Woyke T."/>
        </authorList>
    </citation>
    <scope>NUCLEOTIDE SEQUENCE</scope>
    <source>
        <strain evidence="1">GVMAG-M-3300023179-2</strain>
    </source>
</reference>
<protein>
    <recommendedName>
        <fullName evidence="2">Ankyrin repeat protein</fullName>
    </recommendedName>
</protein>
<proteinExistence type="predicted"/>
<organism evidence="1">
    <name type="scientific">viral metagenome</name>
    <dbReference type="NCBI Taxonomy" id="1070528"/>
    <lineage>
        <taxon>unclassified sequences</taxon>
        <taxon>metagenomes</taxon>
        <taxon>organismal metagenomes</taxon>
    </lineage>
</organism>
<dbReference type="EMBL" id="MN739805">
    <property type="protein sequence ID" value="QHT26937.1"/>
    <property type="molecule type" value="Genomic_DNA"/>
</dbReference>
<accession>A0A6C0ECN4</accession>
<dbReference type="Gene3D" id="1.25.40.20">
    <property type="entry name" value="Ankyrin repeat-containing domain"/>
    <property type="match status" value="1"/>
</dbReference>
<sequence length="663" mass="79384">MNVNYNQIIDIKSLKLLNNYPINKPIFKKNYIFHYLALLNNLDGLKLKKFPVYIENSDGLNCFFIAAKESNLEMLYYLIENYSDYIYNRNKNKETFVNYLDFSNIMILLKKYPNIDWNDLILNHTKKTLLNNILENINYEEIQLFIKFLKLENELNKYQYLFSITKNNKIDNEKKIKIFSNYSDIELNIKNDEGMGLILIIINNNNKILFDYLINRNIDIDYYTAYYSYNPLRLAINIDIIYNTNNYVEKILSKLKTINKFFFRDTDKYNENIFHSLINTRLNRNSQILNLKYFDINLNIDHQIFKFADTNSLNKLNIEKISPIDLLIELDYDIYNYVLKEDILIDSRIINNIINKKNIDKRWIELCKKRINKNENIVLDNDIIMDINKYSHCTLFQSTFFDVGFYILYLEDTYKNLLIPNKKFYLINDLTFDGTFPFSDDFIIKEPIFPWVISYYSENEYYIHPYLNIIINQNRISQKKRFCCVFLSIISNNILHANILIYDFKKMIIERFEPYGSINAIDSMIDTVLEEELTWNTGLYYIKTIDYLPSIGFQSISDENNNLNKKSGDFGGFCLAWCIWYLETKLKNIDLDSKILVNKLINKLNNLDIKYSEYIRNYSNKLNINRVNYMEAIGFNTKETSDLYLSNELNQKLINFFINRYNN</sequence>
<dbReference type="AlphaFoldDB" id="A0A6C0ECN4"/>